<name>A0A852STA4_9MICO</name>
<dbReference type="Proteomes" id="UP000549913">
    <property type="component" value="Unassembled WGS sequence"/>
</dbReference>
<dbReference type="AlphaFoldDB" id="A0A852STA4"/>
<reference evidence="2 3" key="1">
    <citation type="submission" date="2020-07" db="EMBL/GenBank/DDBJ databases">
        <title>Sequencing the genomes of 1000 actinobacteria strains.</title>
        <authorList>
            <person name="Klenk H.-P."/>
        </authorList>
    </citation>
    <scope>NUCLEOTIDE SEQUENCE [LARGE SCALE GENOMIC DNA]</scope>
    <source>
        <strain evidence="2 3">DSM 26474</strain>
    </source>
</reference>
<evidence type="ECO:0000256" key="1">
    <source>
        <dbReference type="SAM" id="MobiDB-lite"/>
    </source>
</evidence>
<proteinExistence type="predicted"/>
<protein>
    <submittedName>
        <fullName evidence="2">Uncharacterized protein</fullName>
    </submittedName>
</protein>
<keyword evidence="3" id="KW-1185">Reference proteome</keyword>
<feature type="compositionally biased region" description="Basic and acidic residues" evidence="1">
    <location>
        <begin position="1"/>
        <end position="19"/>
    </location>
</feature>
<sequence length="50" mass="5553">MSDEKRDWVAEHEHEHPEAAGEEQAAEASPAQGELAAELRSIRAVGEDRR</sequence>
<evidence type="ECO:0000313" key="2">
    <source>
        <dbReference type="EMBL" id="NYD72248.1"/>
    </source>
</evidence>
<accession>A0A852STA4</accession>
<dbReference type="RefSeq" id="WP_173184113.1">
    <property type="nucleotide sequence ID" value="NZ_BSEW01000002.1"/>
</dbReference>
<feature type="region of interest" description="Disordered" evidence="1">
    <location>
        <begin position="1"/>
        <end position="50"/>
    </location>
</feature>
<evidence type="ECO:0000313" key="3">
    <source>
        <dbReference type="Proteomes" id="UP000549913"/>
    </source>
</evidence>
<organism evidence="2 3">
    <name type="scientific">Herbiconiux flava</name>
    <dbReference type="NCBI Taxonomy" id="881268"/>
    <lineage>
        <taxon>Bacteria</taxon>
        <taxon>Bacillati</taxon>
        <taxon>Actinomycetota</taxon>
        <taxon>Actinomycetes</taxon>
        <taxon>Micrococcales</taxon>
        <taxon>Microbacteriaceae</taxon>
        <taxon>Herbiconiux</taxon>
    </lineage>
</organism>
<dbReference type="EMBL" id="JACCBM010000001">
    <property type="protein sequence ID" value="NYD72248.1"/>
    <property type="molecule type" value="Genomic_DNA"/>
</dbReference>
<gene>
    <name evidence="2" type="ORF">BJ984_003406</name>
</gene>
<comment type="caution">
    <text evidence="2">The sequence shown here is derived from an EMBL/GenBank/DDBJ whole genome shotgun (WGS) entry which is preliminary data.</text>
</comment>